<reference evidence="4" key="1">
    <citation type="submission" date="2025-08" db="UniProtKB">
        <authorList>
            <consortium name="RefSeq"/>
        </authorList>
    </citation>
    <scope>IDENTIFICATION</scope>
    <source>
        <strain evidence="4">15112-1751.03</strain>
        <tissue evidence="4">Whole Adult</tissue>
    </source>
</reference>
<dbReference type="GeneID" id="117570657"/>
<dbReference type="Proteomes" id="UP000515160">
    <property type="component" value="Chromosome 3"/>
</dbReference>
<gene>
    <name evidence="4" type="primary">LOC117570657</name>
</gene>
<dbReference type="InterPro" id="IPR054323">
    <property type="entry name" value="SPMIP1_C"/>
</dbReference>
<dbReference type="PANTHER" id="PTHR35826:SF1">
    <property type="entry name" value="PROTEIN ATP6V1FNB-LIKE"/>
    <property type="match status" value="1"/>
</dbReference>
<feature type="compositionally biased region" description="Low complexity" evidence="1">
    <location>
        <begin position="17"/>
        <end position="41"/>
    </location>
</feature>
<dbReference type="RefSeq" id="XP_034108333.1">
    <property type="nucleotide sequence ID" value="XM_034252442.2"/>
</dbReference>
<feature type="compositionally biased region" description="Polar residues" evidence="1">
    <location>
        <begin position="65"/>
        <end position="113"/>
    </location>
</feature>
<protein>
    <submittedName>
        <fullName evidence="4">Uncharacterized protein LOC117570657</fullName>
    </submittedName>
</protein>
<dbReference type="AlphaFoldDB" id="A0A6P8X8L9"/>
<accession>A0A6P8X8L9</accession>
<feature type="domain" description="Sperm microtubule inner protein 1 C-terminal" evidence="2">
    <location>
        <begin position="138"/>
        <end position="197"/>
    </location>
</feature>
<evidence type="ECO:0000256" key="1">
    <source>
        <dbReference type="SAM" id="MobiDB-lite"/>
    </source>
</evidence>
<evidence type="ECO:0000313" key="4">
    <source>
        <dbReference type="RefSeq" id="XP_034108333.1"/>
    </source>
</evidence>
<sequence length="202" mass="22985">MFKSQNKEVTTKFQNGRSSFSSQTTPPRSTSTATCKAKCAKITARVRLQPSANQSNAKKVEPKSTQHSAKPDQQNTQKLLNKSPPSTGRNVQLNSKLGGSASNGRKGTVTVNKHSRPFVSTTRVFRPSSSKIFDYDLSREEKRHFVDCRNPMKSVPNDELQLLRNGHRVTYLETRYDRSPDKRYNYPEATSWRYGWFHRTGV</sequence>
<proteinExistence type="predicted"/>
<feature type="region of interest" description="Disordered" evidence="1">
    <location>
        <begin position="1"/>
        <end position="113"/>
    </location>
</feature>
<name>A0A6P8X8L9_DROAB</name>
<dbReference type="PANTHER" id="PTHR35826">
    <property type="entry name" value="PROTEIN ATP6V1FNB-LIKE"/>
    <property type="match status" value="1"/>
</dbReference>
<evidence type="ECO:0000313" key="3">
    <source>
        <dbReference type="Proteomes" id="UP000515160"/>
    </source>
</evidence>
<feature type="compositionally biased region" description="Basic and acidic residues" evidence="1">
    <location>
        <begin position="1"/>
        <end position="10"/>
    </location>
</feature>
<keyword evidence="3" id="KW-1185">Reference proteome</keyword>
<dbReference type="Pfam" id="PF22589">
    <property type="entry name" value="SPMIP1"/>
    <property type="match status" value="1"/>
</dbReference>
<organism evidence="3 4">
    <name type="scientific">Drosophila albomicans</name>
    <name type="common">Fruit fly</name>
    <dbReference type="NCBI Taxonomy" id="7291"/>
    <lineage>
        <taxon>Eukaryota</taxon>
        <taxon>Metazoa</taxon>
        <taxon>Ecdysozoa</taxon>
        <taxon>Arthropoda</taxon>
        <taxon>Hexapoda</taxon>
        <taxon>Insecta</taxon>
        <taxon>Pterygota</taxon>
        <taxon>Neoptera</taxon>
        <taxon>Endopterygota</taxon>
        <taxon>Diptera</taxon>
        <taxon>Brachycera</taxon>
        <taxon>Muscomorpha</taxon>
        <taxon>Ephydroidea</taxon>
        <taxon>Drosophilidae</taxon>
        <taxon>Drosophila</taxon>
    </lineage>
</organism>
<evidence type="ECO:0000259" key="2">
    <source>
        <dbReference type="Pfam" id="PF22589"/>
    </source>
</evidence>
<dbReference type="OrthoDB" id="410807at2759"/>